<name>A0A511RLL1_9DEIN</name>
<dbReference type="EMBL" id="BJXN01000007">
    <property type="protein sequence ID" value="GEM89832.1"/>
    <property type="molecule type" value="Genomic_DNA"/>
</dbReference>
<dbReference type="InterPro" id="IPR002767">
    <property type="entry name" value="Thiamine_BP"/>
</dbReference>
<comment type="similarity">
    <text evidence="1">Belongs to the UPF0045 family.</text>
</comment>
<sequence>MSVLMEFAIFPTDKGESVSAYVARVLRVIRESGHPHQLTAMGTIVETETMAEATELLNRAYAALAEDCNRVYATAKFDVRAGPPGRLEAKVRAVEEKISL</sequence>
<comment type="caution">
    <text evidence="3">The sequence shown here is derived from an EMBL/GenBank/DDBJ whole genome shotgun (WGS) entry which is preliminary data.</text>
</comment>
<dbReference type="InterPro" id="IPR051614">
    <property type="entry name" value="UPF0045_domain"/>
</dbReference>
<evidence type="ECO:0000256" key="1">
    <source>
        <dbReference type="ARBA" id="ARBA00010272"/>
    </source>
</evidence>
<dbReference type="RefSeq" id="WP_147147009.1">
    <property type="nucleotide sequence ID" value="NZ_BJXN01000007.1"/>
</dbReference>
<dbReference type="PANTHER" id="PTHR33777">
    <property type="entry name" value="UPF0045 PROTEIN ECM15"/>
    <property type="match status" value="1"/>
</dbReference>
<accession>A0A511RLL1</accession>
<gene>
    <name evidence="3" type="ORF">ODE01S_12660</name>
</gene>
<dbReference type="Proteomes" id="UP000321827">
    <property type="component" value="Unassembled WGS sequence"/>
</dbReference>
<protein>
    <recommendedName>
        <fullName evidence="2">Thiamine-binding protein domain-containing protein</fullName>
    </recommendedName>
</protein>
<feature type="domain" description="Thiamine-binding protein" evidence="2">
    <location>
        <begin position="5"/>
        <end position="95"/>
    </location>
</feature>
<organism evidence="3 4">
    <name type="scientific">Oceanithermus desulfurans NBRC 100063</name>
    <dbReference type="NCBI Taxonomy" id="1227550"/>
    <lineage>
        <taxon>Bacteria</taxon>
        <taxon>Thermotogati</taxon>
        <taxon>Deinococcota</taxon>
        <taxon>Deinococci</taxon>
        <taxon>Thermales</taxon>
        <taxon>Thermaceae</taxon>
        <taxon>Oceanithermus</taxon>
    </lineage>
</organism>
<reference evidence="3 4" key="1">
    <citation type="submission" date="2019-07" db="EMBL/GenBank/DDBJ databases">
        <title>Whole genome shotgun sequence of Oceanithermus desulfurans NBRC 100063.</title>
        <authorList>
            <person name="Hosoyama A."/>
            <person name="Uohara A."/>
            <person name="Ohji S."/>
            <person name="Ichikawa N."/>
        </authorList>
    </citation>
    <scope>NUCLEOTIDE SEQUENCE [LARGE SCALE GENOMIC DNA]</scope>
    <source>
        <strain evidence="3 4">NBRC 100063</strain>
    </source>
</reference>
<dbReference type="InterPro" id="IPR029756">
    <property type="entry name" value="MTH1187/YkoF-like"/>
</dbReference>
<dbReference type="Pfam" id="PF01910">
    <property type="entry name" value="Thiamine_BP"/>
    <property type="match status" value="1"/>
</dbReference>
<dbReference type="OrthoDB" id="5886358at2"/>
<dbReference type="GO" id="GO:0005829">
    <property type="term" value="C:cytosol"/>
    <property type="evidence" value="ECO:0007669"/>
    <property type="project" value="TreeGrafter"/>
</dbReference>
<dbReference type="PANTHER" id="PTHR33777:SF1">
    <property type="entry name" value="UPF0045 PROTEIN ECM15"/>
    <property type="match status" value="1"/>
</dbReference>
<evidence type="ECO:0000259" key="2">
    <source>
        <dbReference type="Pfam" id="PF01910"/>
    </source>
</evidence>
<proteinExistence type="inferred from homology"/>
<evidence type="ECO:0000313" key="4">
    <source>
        <dbReference type="Proteomes" id="UP000321827"/>
    </source>
</evidence>
<evidence type="ECO:0000313" key="3">
    <source>
        <dbReference type="EMBL" id="GEM89832.1"/>
    </source>
</evidence>
<dbReference type="SUPFAM" id="SSF89957">
    <property type="entry name" value="MTH1187/YkoF-like"/>
    <property type="match status" value="1"/>
</dbReference>
<dbReference type="Gene3D" id="3.30.70.930">
    <property type="match status" value="1"/>
</dbReference>
<dbReference type="NCBIfam" id="TIGR00106">
    <property type="entry name" value="MTH1187 family thiamine-binding protein"/>
    <property type="match status" value="1"/>
</dbReference>
<dbReference type="AlphaFoldDB" id="A0A511RLL1"/>